<accession>A0A3P7IHD4</accession>
<feature type="chain" id="PRO_5018300694" evidence="1">
    <location>
        <begin position="29"/>
        <end position="74"/>
    </location>
</feature>
<dbReference type="OrthoDB" id="5861189at2759"/>
<feature type="signal peptide" evidence="1">
    <location>
        <begin position="1"/>
        <end position="28"/>
    </location>
</feature>
<evidence type="ECO:0000313" key="2">
    <source>
        <dbReference type="EMBL" id="VDM69006.1"/>
    </source>
</evidence>
<keyword evidence="1" id="KW-0732">Signal</keyword>
<reference evidence="2 3" key="1">
    <citation type="submission" date="2018-11" db="EMBL/GenBank/DDBJ databases">
        <authorList>
            <consortium name="Pathogen Informatics"/>
        </authorList>
    </citation>
    <scope>NUCLEOTIDE SEQUENCE [LARGE SCALE GENOMIC DNA]</scope>
</reference>
<dbReference type="EMBL" id="UYYB01010747">
    <property type="protein sequence ID" value="VDM69006.1"/>
    <property type="molecule type" value="Genomic_DNA"/>
</dbReference>
<evidence type="ECO:0000256" key="1">
    <source>
        <dbReference type="SAM" id="SignalP"/>
    </source>
</evidence>
<proteinExistence type="predicted"/>
<sequence length="74" mass="8615">MRRSEIPILILLMVAIFCLLSFTDYKTAMSTQYPATSAEPDPRVKVQFTEWKYCMEGNISAYRNDSKAVRRYVV</sequence>
<name>A0A3P7IHD4_STRVU</name>
<protein>
    <submittedName>
        <fullName evidence="2">Uncharacterized protein</fullName>
    </submittedName>
</protein>
<keyword evidence="3" id="KW-1185">Reference proteome</keyword>
<gene>
    <name evidence="2" type="ORF">SVUK_LOCUS4004</name>
</gene>
<organism evidence="2 3">
    <name type="scientific">Strongylus vulgaris</name>
    <name type="common">Blood worm</name>
    <dbReference type="NCBI Taxonomy" id="40348"/>
    <lineage>
        <taxon>Eukaryota</taxon>
        <taxon>Metazoa</taxon>
        <taxon>Ecdysozoa</taxon>
        <taxon>Nematoda</taxon>
        <taxon>Chromadorea</taxon>
        <taxon>Rhabditida</taxon>
        <taxon>Rhabditina</taxon>
        <taxon>Rhabditomorpha</taxon>
        <taxon>Strongyloidea</taxon>
        <taxon>Strongylidae</taxon>
        <taxon>Strongylus</taxon>
    </lineage>
</organism>
<evidence type="ECO:0000313" key="3">
    <source>
        <dbReference type="Proteomes" id="UP000270094"/>
    </source>
</evidence>
<dbReference type="Proteomes" id="UP000270094">
    <property type="component" value="Unassembled WGS sequence"/>
</dbReference>
<dbReference type="AlphaFoldDB" id="A0A3P7IHD4"/>